<protein>
    <recommendedName>
        <fullName evidence="2">Homoserine O-acetyltransferase</fullName>
        <shortName evidence="2">HAT</shortName>
        <ecNumber evidence="2">2.3.1.31</ecNumber>
    </recommendedName>
    <alternativeName>
        <fullName evidence="2">Homoserine transacetylase</fullName>
        <shortName evidence="2">HTA</shortName>
    </alternativeName>
</protein>
<evidence type="ECO:0000259" key="4">
    <source>
        <dbReference type="Pfam" id="PF00561"/>
    </source>
</evidence>
<feature type="active site" evidence="2 3">
    <location>
        <position position="336"/>
    </location>
</feature>
<dbReference type="Proteomes" id="UP000438182">
    <property type="component" value="Unassembled WGS sequence"/>
</dbReference>
<sequence>MDWQRDSSAASTSAARVPVTGAWREGDPVADRRFVDLGSLRLESGRELPRVRVAYETWGEPNAARDNAVLVLHALTGDAHVVGAAGPGQPTAGWWPELVGPGLAIDTDRWWVIAPNVLGGCQGTTGPASVAPDGAEWGSRFPRLTIRDQVAAQAGLADALGIERFAAVVGGSMGGMHALEWGVGMPERVARVGVLAAPPATSPDQLARNSLQLEAVRLDPRFADGDYYDAESGPWRGLALARRMAMLEYRSGTELDERFGREWQSALDPHTAGGRYAVESYLDFHGNRFTRRFDANSYLVLTEAMNSHDVARGRGALAEAVARVRATTLVLGITSDRYFPLEGQRRLAAALPNGLDGHEPTIVDSPFGHDAFLLDVEAVGAAVTRLLAA</sequence>
<dbReference type="Gene3D" id="3.40.50.1820">
    <property type="entry name" value="alpha/beta hydrolase"/>
    <property type="match status" value="1"/>
</dbReference>
<dbReference type="UniPathway" id="UPA00051">
    <property type="reaction ID" value="UER00074"/>
</dbReference>
<dbReference type="InterPro" id="IPR008220">
    <property type="entry name" value="HAT_MetX-like"/>
</dbReference>
<keyword evidence="2 5" id="KW-0012">Acyltransferase</keyword>
<evidence type="ECO:0000256" key="1">
    <source>
        <dbReference type="ARBA" id="ARBA00022679"/>
    </source>
</evidence>
<dbReference type="GO" id="GO:0009086">
    <property type="term" value="P:methionine biosynthetic process"/>
    <property type="evidence" value="ECO:0007669"/>
    <property type="project" value="UniProtKB-UniRule"/>
</dbReference>
<feature type="active site" description="Nucleophile" evidence="2 3">
    <location>
        <position position="172"/>
    </location>
</feature>
<keyword evidence="2" id="KW-0028">Amino-acid biosynthesis</keyword>
<feature type="binding site" evidence="2">
    <location>
        <position position="370"/>
    </location>
    <ligand>
        <name>substrate</name>
    </ligand>
</feature>
<keyword evidence="6" id="KW-1185">Reference proteome</keyword>
<keyword evidence="2" id="KW-0486">Methionine biosynthesis</keyword>
<name>A0A6I4NWQ5_9MICO</name>
<dbReference type="HAMAP" id="MF_00296">
    <property type="entry name" value="MetX_acyltransf"/>
    <property type="match status" value="1"/>
</dbReference>
<comment type="function">
    <text evidence="2">Transfers an acetyl group from acetyl-CoA to L-homoserine, forming acetyl-L-homoserine.</text>
</comment>
<dbReference type="NCBIfam" id="NF001209">
    <property type="entry name" value="PRK00175.1"/>
    <property type="match status" value="1"/>
</dbReference>
<feature type="binding site" evidence="2">
    <location>
        <position position="242"/>
    </location>
    <ligand>
        <name>substrate</name>
    </ligand>
</feature>
<accession>A0A6I4NWQ5</accession>
<dbReference type="PIRSF" id="PIRSF000443">
    <property type="entry name" value="Homoser_Ac_trans"/>
    <property type="match status" value="1"/>
</dbReference>
<dbReference type="GO" id="GO:0005737">
    <property type="term" value="C:cytoplasm"/>
    <property type="evidence" value="ECO:0007669"/>
    <property type="project" value="UniProtKB-SubCell"/>
</dbReference>
<comment type="subunit">
    <text evidence="2">Homodimer.</text>
</comment>
<dbReference type="GO" id="GO:0004414">
    <property type="term" value="F:homoserine O-acetyltransferase activity"/>
    <property type="evidence" value="ECO:0007669"/>
    <property type="project" value="UniProtKB-UniRule"/>
</dbReference>
<dbReference type="AlphaFoldDB" id="A0A6I4NWQ5"/>
<dbReference type="EC" id="2.3.1.31" evidence="2"/>
<feature type="active site" evidence="2 3">
    <location>
        <position position="369"/>
    </location>
</feature>
<evidence type="ECO:0000313" key="5">
    <source>
        <dbReference type="EMBL" id="MWB98826.1"/>
    </source>
</evidence>
<comment type="subcellular location">
    <subcellularLocation>
        <location evidence="2">Cytoplasm</location>
    </subcellularLocation>
</comment>
<dbReference type="NCBIfam" id="TIGR01392">
    <property type="entry name" value="homoserO_Ac_trn"/>
    <property type="match status" value="1"/>
</dbReference>
<dbReference type="GO" id="GO:0009092">
    <property type="term" value="P:homoserine metabolic process"/>
    <property type="evidence" value="ECO:0007669"/>
    <property type="project" value="TreeGrafter"/>
</dbReference>
<comment type="pathway">
    <text evidence="2">Amino-acid biosynthesis; L-methionine biosynthesis via de novo pathway; O-acetyl-L-homoserine from L-homoserine: step 1/1.</text>
</comment>
<comment type="similarity">
    <text evidence="2">Belongs to the AB hydrolase superfamily. MetX family.</text>
</comment>
<proteinExistence type="inferred from homology"/>
<feature type="domain" description="AB hydrolase-1" evidence="4">
    <location>
        <begin position="67"/>
        <end position="374"/>
    </location>
</feature>
<dbReference type="InterPro" id="IPR029058">
    <property type="entry name" value="AB_hydrolase_fold"/>
</dbReference>
<reference evidence="5 6" key="1">
    <citation type="submission" date="2019-12" db="EMBL/GenBank/DDBJ databases">
        <authorList>
            <person name="Kim Y.S."/>
        </authorList>
    </citation>
    <scope>NUCLEOTIDE SEQUENCE [LARGE SCALE GENOMIC DNA]</scope>
    <source>
        <strain evidence="5 6">MMS17-SY077</strain>
    </source>
</reference>
<evidence type="ECO:0000313" key="6">
    <source>
        <dbReference type="Proteomes" id="UP000438182"/>
    </source>
</evidence>
<organism evidence="5 6">
    <name type="scientific">Agromyces seonyuensis</name>
    <dbReference type="NCBI Taxonomy" id="2662446"/>
    <lineage>
        <taxon>Bacteria</taxon>
        <taxon>Bacillati</taxon>
        <taxon>Actinomycetota</taxon>
        <taxon>Actinomycetes</taxon>
        <taxon>Micrococcales</taxon>
        <taxon>Microbacteriaceae</taxon>
        <taxon>Agromyces</taxon>
    </lineage>
</organism>
<dbReference type="Pfam" id="PF00561">
    <property type="entry name" value="Abhydrolase_1"/>
    <property type="match status" value="1"/>
</dbReference>
<gene>
    <name evidence="2" type="primary">metXA</name>
    <name evidence="5" type="ORF">GB864_09735</name>
</gene>
<comment type="catalytic activity">
    <reaction evidence="2">
        <text>L-homoserine + acetyl-CoA = O-acetyl-L-homoserine + CoA</text>
        <dbReference type="Rhea" id="RHEA:13701"/>
        <dbReference type="ChEBI" id="CHEBI:57287"/>
        <dbReference type="ChEBI" id="CHEBI:57288"/>
        <dbReference type="ChEBI" id="CHEBI:57476"/>
        <dbReference type="ChEBI" id="CHEBI:57716"/>
        <dbReference type="EC" id="2.3.1.31"/>
    </reaction>
</comment>
<dbReference type="SUPFAM" id="SSF53474">
    <property type="entry name" value="alpha/beta-Hydrolases"/>
    <property type="match status" value="1"/>
</dbReference>
<comment type="caution">
    <text evidence="5">The sequence shown here is derived from an EMBL/GenBank/DDBJ whole genome shotgun (WGS) entry which is preliminary data.</text>
</comment>
<dbReference type="InterPro" id="IPR000073">
    <property type="entry name" value="AB_hydrolase_1"/>
</dbReference>
<evidence type="ECO:0000256" key="3">
    <source>
        <dbReference type="PIRSR" id="PIRSR000443-1"/>
    </source>
</evidence>
<keyword evidence="2" id="KW-0963">Cytoplasm</keyword>
<evidence type="ECO:0000256" key="2">
    <source>
        <dbReference type="HAMAP-Rule" id="MF_00296"/>
    </source>
</evidence>
<dbReference type="PANTHER" id="PTHR32268">
    <property type="entry name" value="HOMOSERINE O-ACETYLTRANSFERASE"/>
    <property type="match status" value="1"/>
</dbReference>
<comment type="caution">
    <text evidence="2">Lacks conserved residue(s) required for the propagation of feature annotation.</text>
</comment>
<dbReference type="PANTHER" id="PTHR32268:SF11">
    <property type="entry name" value="HOMOSERINE O-ACETYLTRANSFERASE"/>
    <property type="match status" value="1"/>
</dbReference>
<dbReference type="RefSeq" id="WP_160424507.1">
    <property type="nucleotide sequence ID" value="NZ_WSTA01000038.1"/>
</dbReference>
<keyword evidence="1 2" id="KW-0808">Transferase</keyword>
<dbReference type="EMBL" id="WSTA01000038">
    <property type="protein sequence ID" value="MWB98826.1"/>
    <property type="molecule type" value="Genomic_DNA"/>
</dbReference>